<sequence length="444" mass="48639">MPWCCRCRVNRIDLNIVLDHAPAAFMADLPEFVRQVDGPDLLNLFATALRDEDVTKSMYAGMDGGPSESKWPGKTNAVCRALRPVLQLLGQQRYTPTMLTTLVCQSPADIPGALQLLSPLDTEARDAALTYLLYLSDVDTVYNTALGMYDLPLAMVVAQRSQHDPHEYHPAQGKVHAIASDEYRRYKIDDQLALHDQALQPRTTRLCCGASCADSVEATWPTGGRQAGSRSRQSTTRQSGPAQSWPTTTALPPPPPCCSTMQAHTRTPWRCLCAALGMLLEDVEEITTAFAAKAACQRKVLAAAHVEMRAGGGEVPDNVEVMSGTASMASQFTTFTGTATNASMAMTGSTARRASKARMRKKEEKRCIRSRRGSINEEAYLVDSVAKLIFRVRALQPSVGSLCLALIQFDRTRAAQQVHSALRRLVLLVPDDADWVFGGHPHRR</sequence>
<comment type="caution">
    <text evidence="1">The sequence shown here is derived from an EMBL/GenBank/DDBJ whole genome shotgun (WGS) entry which is preliminary data.</text>
</comment>
<gene>
    <name evidence="1" type="primary">ELP1_17</name>
    <name evidence="1" type="ORF">H4R21_003857</name>
</gene>
<accession>A0ACC1L0N2</accession>
<evidence type="ECO:0000313" key="2">
    <source>
        <dbReference type="Proteomes" id="UP001140087"/>
    </source>
</evidence>
<reference evidence="1" key="1">
    <citation type="submission" date="2022-07" db="EMBL/GenBank/DDBJ databases">
        <title>Phylogenomic reconstructions and comparative analyses of Kickxellomycotina fungi.</title>
        <authorList>
            <person name="Reynolds N.K."/>
            <person name="Stajich J.E."/>
            <person name="Barry K."/>
            <person name="Grigoriev I.V."/>
            <person name="Crous P."/>
            <person name="Smith M.E."/>
        </authorList>
    </citation>
    <scope>NUCLEOTIDE SEQUENCE</scope>
    <source>
        <strain evidence="1">BCRC 34780</strain>
    </source>
</reference>
<dbReference type="EMBL" id="JANBUN010001323">
    <property type="protein sequence ID" value="KAJ2798615.1"/>
    <property type="molecule type" value="Genomic_DNA"/>
</dbReference>
<keyword evidence="2" id="KW-1185">Reference proteome</keyword>
<protein>
    <submittedName>
        <fullName evidence="1">Elongator complex protein 1</fullName>
    </submittedName>
</protein>
<proteinExistence type="predicted"/>
<dbReference type="Proteomes" id="UP001140087">
    <property type="component" value="Unassembled WGS sequence"/>
</dbReference>
<name>A0ACC1L0N2_9FUNG</name>
<evidence type="ECO:0000313" key="1">
    <source>
        <dbReference type="EMBL" id="KAJ2798615.1"/>
    </source>
</evidence>
<organism evidence="1 2">
    <name type="scientific">Coemansia helicoidea</name>
    <dbReference type="NCBI Taxonomy" id="1286919"/>
    <lineage>
        <taxon>Eukaryota</taxon>
        <taxon>Fungi</taxon>
        <taxon>Fungi incertae sedis</taxon>
        <taxon>Zoopagomycota</taxon>
        <taxon>Kickxellomycotina</taxon>
        <taxon>Kickxellomycetes</taxon>
        <taxon>Kickxellales</taxon>
        <taxon>Kickxellaceae</taxon>
        <taxon>Coemansia</taxon>
    </lineage>
</organism>